<keyword evidence="2" id="KW-1003">Cell membrane</keyword>
<name>A0ABV9K8B3_9PORP</name>
<comment type="caution">
    <text evidence="7">The sequence shown here is derived from an EMBL/GenBank/DDBJ whole genome shotgun (WGS) entry which is preliminary data.</text>
</comment>
<feature type="transmembrane region" description="Helical" evidence="6">
    <location>
        <begin position="125"/>
        <end position="144"/>
    </location>
</feature>
<dbReference type="Proteomes" id="UP001596020">
    <property type="component" value="Unassembled WGS sequence"/>
</dbReference>
<evidence type="ECO:0000256" key="5">
    <source>
        <dbReference type="ARBA" id="ARBA00023136"/>
    </source>
</evidence>
<dbReference type="InterPro" id="IPR050375">
    <property type="entry name" value="MFS_TsgA-like"/>
</dbReference>
<protein>
    <submittedName>
        <fullName evidence="7">MFS transporter</fullName>
    </submittedName>
</protein>
<dbReference type="Gene3D" id="1.20.1250.20">
    <property type="entry name" value="MFS general substrate transporter like domains"/>
    <property type="match status" value="2"/>
</dbReference>
<feature type="transmembrane region" description="Helical" evidence="6">
    <location>
        <begin position="199"/>
        <end position="220"/>
    </location>
</feature>
<evidence type="ECO:0000256" key="3">
    <source>
        <dbReference type="ARBA" id="ARBA00022692"/>
    </source>
</evidence>
<feature type="transmembrane region" description="Helical" evidence="6">
    <location>
        <begin position="370"/>
        <end position="386"/>
    </location>
</feature>
<organism evidence="7 8">
    <name type="scientific">Falsiporphyromonas endometrii</name>
    <dbReference type="NCBI Taxonomy" id="1387297"/>
    <lineage>
        <taxon>Bacteria</taxon>
        <taxon>Pseudomonadati</taxon>
        <taxon>Bacteroidota</taxon>
        <taxon>Bacteroidia</taxon>
        <taxon>Bacteroidales</taxon>
        <taxon>Porphyromonadaceae</taxon>
        <taxon>Falsiporphyromonas</taxon>
    </lineage>
</organism>
<dbReference type="InterPro" id="IPR036259">
    <property type="entry name" value="MFS_trans_sf"/>
</dbReference>
<dbReference type="PANTHER" id="PTHR43702:SF3">
    <property type="entry name" value="PROTEIN TSGA"/>
    <property type="match status" value="1"/>
</dbReference>
<evidence type="ECO:0000256" key="6">
    <source>
        <dbReference type="SAM" id="Phobius"/>
    </source>
</evidence>
<evidence type="ECO:0000256" key="4">
    <source>
        <dbReference type="ARBA" id="ARBA00022989"/>
    </source>
</evidence>
<keyword evidence="3 6" id="KW-0812">Transmembrane</keyword>
<feature type="transmembrane region" description="Helical" evidence="6">
    <location>
        <begin position="85"/>
        <end position="104"/>
    </location>
</feature>
<dbReference type="RefSeq" id="WP_380079241.1">
    <property type="nucleotide sequence ID" value="NZ_JBHSGO010000190.1"/>
</dbReference>
<feature type="transmembrane region" description="Helical" evidence="6">
    <location>
        <begin position="12"/>
        <end position="31"/>
    </location>
</feature>
<evidence type="ECO:0000256" key="1">
    <source>
        <dbReference type="ARBA" id="ARBA00004429"/>
    </source>
</evidence>
<dbReference type="Pfam" id="PF07690">
    <property type="entry name" value="MFS_1"/>
    <property type="match status" value="1"/>
</dbReference>
<proteinExistence type="predicted"/>
<dbReference type="SUPFAM" id="SSF103473">
    <property type="entry name" value="MFS general substrate transporter"/>
    <property type="match status" value="1"/>
</dbReference>
<comment type="subcellular location">
    <subcellularLocation>
        <location evidence="1">Cell inner membrane</location>
        <topology evidence="1">Multi-pass membrane protein</topology>
    </subcellularLocation>
</comment>
<feature type="transmembrane region" description="Helical" evidence="6">
    <location>
        <begin position="286"/>
        <end position="303"/>
    </location>
</feature>
<gene>
    <name evidence="7" type="ORF">ACFO3G_06805</name>
</gene>
<keyword evidence="5 6" id="KW-0472">Membrane</keyword>
<feature type="transmembrane region" description="Helical" evidence="6">
    <location>
        <begin position="315"/>
        <end position="332"/>
    </location>
</feature>
<sequence>MTSITTTKSYKGPFIAMVILLSLIGLITSINQQFQLPIKAAFLQNAGSYENTLSTFLVFAFFLAYLLIGPIAANYLEKHGYKKTLLVGISILGVSFLFFLASAIQYKMSIDSPINFHISDAVIPLSYFIFVFGSFVSGSGLTYLQASVNPYIVACDVKGTSAVQRQNIGGTGNSIMTTIGPLLVAYCIFNGKDGNQVDIQSIIIPMLILIVFLTILFIAVNKMQLPSIAKTEVSEGDQAKVRDLLGFRQLTLGAVAIFVYVGVEVCIGSNFNLYAKHDLGMTATEAAKMVTFYWGAMLVGRFLGSFTSHIKARTLLGISTAVAAILVIMAIYTRISWMLIAVGLFHSVMWGAIFSLAIDGLGKYTAKGTGFLMMAVVGGAILPFLQGYLADIFGKWEYTWYLVFAGELYMLFYALIGSRGKRIVE</sequence>
<dbReference type="EMBL" id="JBHSGO010000190">
    <property type="protein sequence ID" value="MFC4666304.1"/>
    <property type="molecule type" value="Genomic_DNA"/>
</dbReference>
<dbReference type="PANTHER" id="PTHR43702">
    <property type="entry name" value="L-FUCOSE-PROTON SYMPORTER"/>
    <property type="match status" value="1"/>
</dbReference>
<feature type="transmembrane region" description="Helical" evidence="6">
    <location>
        <begin position="250"/>
        <end position="274"/>
    </location>
</feature>
<feature type="transmembrane region" description="Helical" evidence="6">
    <location>
        <begin position="338"/>
        <end position="358"/>
    </location>
</feature>
<feature type="transmembrane region" description="Helical" evidence="6">
    <location>
        <begin position="398"/>
        <end position="416"/>
    </location>
</feature>
<reference evidence="8" key="1">
    <citation type="journal article" date="2019" name="Int. J. Syst. Evol. Microbiol.">
        <title>The Global Catalogue of Microorganisms (GCM) 10K type strain sequencing project: providing services to taxonomists for standard genome sequencing and annotation.</title>
        <authorList>
            <consortium name="The Broad Institute Genomics Platform"/>
            <consortium name="The Broad Institute Genome Sequencing Center for Infectious Disease"/>
            <person name="Wu L."/>
            <person name="Ma J."/>
        </authorList>
    </citation>
    <scope>NUCLEOTIDE SEQUENCE [LARGE SCALE GENOMIC DNA]</scope>
    <source>
        <strain evidence="8">CGMCC 4.7357</strain>
    </source>
</reference>
<dbReference type="InterPro" id="IPR011701">
    <property type="entry name" value="MFS"/>
</dbReference>
<accession>A0ABV9K8B3</accession>
<evidence type="ECO:0000256" key="2">
    <source>
        <dbReference type="ARBA" id="ARBA00022475"/>
    </source>
</evidence>
<keyword evidence="8" id="KW-1185">Reference proteome</keyword>
<keyword evidence="4 6" id="KW-1133">Transmembrane helix</keyword>
<feature type="transmembrane region" description="Helical" evidence="6">
    <location>
        <begin position="52"/>
        <end position="73"/>
    </location>
</feature>
<evidence type="ECO:0000313" key="8">
    <source>
        <dbReference type="Proteomes" id="UP001596020"/>
    </source>
</evidence>
<evidence type="ECO:0000313" key="7">
    <source>
        <dbReference type="EMBL" id="MFC4666304.1"/>
    </source>
</evidence>